<dbReference type="AlphaFoldDB" id="A0A220U5K8"/>
<dbReference type="Proteomes" id="UP000198312">
    <property type="component" value="Chromosome"/>
</dbReference>
<protein>
    <submittedName>
        <fullName evidence="2">Metal-dependent phosphohydrolase</fullName>
    </submittedName>
</protein>
<reference evidence="2 3" key="1">
    <citation type="submission" date="2017-07" db="EMBL/GenBank/DDBJ databases">
        <title>Virgibacillus sp. LM2416.</title>
        <authorList>
            <person name="Tak E.J."/>
            <person name="Bae J.-W."/>
        </authorList>
    </citation>
    <scope>NUCLEOTIDE SEQUENCE [LARGE SCALE GENOMIC DNA]</scope>
    <source>
        <strain evidence="2 3">LM2416</strain>
    </source>
</reference>
<dbReference type="RefSeq" id="WP_089062639.1">
    <property type="nucleotide sequence ID" value="NZ_CP022315.1"/>
</dbReference>
<dbReference type="EMBL" id="CP022315">
    <property type="protein sequence ID" value="ASK63380.1"/>
    <property type="molecule type" value="Genomic_DNA"/>
</dbReference>
<evidence type="ECO:0000313" key="3">
    <source>
        <dbReference type="Proteomes" id="UP000198312"/>
    </source>
</evidence>
<evidence type="ECO:0000259" key="1">
    <source>
        <dbReference type="PROSITE" id="PS51831"/>
    </source>
</evidence>
<dbReference type="Gene3D" id="1.20.58.1910">
    <property type="match status" value="1"/>
</dbReference>
<feature type="domain" description="HD" evidence="1">
    <location>
        <begin position="27"/>
        <end position="126"/>
    </location>
</feature>
<dbReference type="PANTHER" id="PTHR33594:SF1">
    <property type="entry name" value="HD_PDEASE DOMAIN-CONTAINING PROTEIN"/>
    <property type="match status" value="1"/>
</dbReference>
<dbReference type="SUPFAM" id="SSF109604">
    <property type="entry name" value="HD-domain/PDEase-like"/>
    <property type="match status" value="1"/>
</dbReference>
<dbReference type="InterPro" id="IPR006674">
    <property type="entry name" value="HD_domain"/>
</dbReference>
<gene>
    <name evidence="2" type="ORF">CFK37_15050</name>
</gene>
<dbReference type="KEGG" id="vil:CFK37_15050"/>
<name>A0A220U5K8_9BACI</name>
<accession>A0A220U5K8</accession>
<dbReference type="Gene3D" id="1.10.472.50">
    <property type="entry name" value="HD-domain/PDEase-like"/>
    <property type="match status" value="1"/>
</dbReference>
<dbReference type="GO" id="GO:0016787">
    <property type="term" value="F:hydrolase activity"/>
    <property type="evidence" value="ECO:0007669"/>
    <property type="project" value="UniProtKB-KW"/>
</dbReference>
<keyword evidence="2" id="KW-0378">Hydrolase</keyword>
<dbReference type="InterPro" id="IPR003607">
    <property type="entry name" value="HD/PDEase_dom"/>
</dbReference>
<keyword evidence="3" id="KW-1185">Reference proteome</keyword>
<dbReference type="CDD" id="cd00077">
    <property type="entry name" value="HDc"/>
    <property type="match status" value="1"/>
</dbReference>
<dbReference type="Pfam" id="PF01966">
    <property type="entry name" value="HD"/>
    <property type="match status" value="1"/>
</dbReference>
<proteinExistence type="predicted"/>
<sequence length="199" mass="22700">MSDVRNQLDAIRTYVHDLFQNDATGHDFYHMERVAQLAKTISMEEKADTFICEAAAWLHDVGDKKLFTNPGQAMDHLDEFLIKINIERPTIEQIYDTTKDVSFSKGSIPTTIEGQIVQDADRLDAIGAIGIARTFAYGGATNQLIYQNGEPENTSVQHFYDKLLTIKDLMNTNYAKGLAKPRHAFLESYLKQFFREWES</sequence>
<dbReference type="PROSITE" id="PS51831">
    <property type="entry name" value="HD"/>
    <property type="match status" value="1"/>
</dbReference>
<dbReference type="OrthoDB" id="9797344at2"/>
<dbReference type="PANTHER" id="PTHR33594">
    <property type="entry name" value="SUPERFAMILY HYDROLASE, PUTATIVE (AFU_ORTHOLOGUE AFUA_1G03035)-RELATED"/>
    <property type="match status" value="1"/>
</dbReference>
<dbReference type="SMART" id="SM00471">
    <property type="entry name" value="HDc"/>
    <property type="match status" value="1"/>
</dbReference>
<evidence type="ECO:0000313" key="2">
    <source>
        <dbReference type="EMBL" id="ASK63380.1"/>
    </source>
</evidence>
<organism evidence="2 3">
    <name type="scientific">Virgibacillus phasianinus</name>
    <dbReference type="NCBI Taxonomy" id="2017483"/>
    <lineage>
        <taxon>Bacteria</taxon>
        <taxon>Bacillati</taxon>
        <taxon>Bacillota</taxon>
        <taxon>Bacilli</taxon>
        <taxon>Bacillales</taxon>
        <taxon>Bacillaceae</taxon>
        <taxon>Virgibacillus</taxon>
    </lineage>
</organism>